<evidence type="ECO:0000313" key="1">
    <source>
        <dbReference type="EMBL" id="CAL2101910.1"/>
    </source>
</evidence>
<comment type="caution">
    <text evidence="1">The sequence shown here is derived from an EMBL/GenBank/DDBJ whole genome shotgun (WGS) entry which is preliminary data.</text>
</comment>
<sequence>MLTISGSKDISQTSELATPKVYKTNINVYFCFKRKNYS</sequence>
<dbReference type="EMBL" id="CAXJIO010000010">
    <property type="protein sequence ID" value="CAL2101910.1"/>
    <property type="molecule type" value="Genomic_DNA"/>
</dbReference>
<reference evidence="1 2" key="1">
    <citation type="submission" date="2024-05" db="EMBL/GenBank/DDBJ databases">
        <authorList>
            <person name="Duchaud E."/>
        </authorList>
    </citation>
    <scope>NUCLEOTIDE SEQUENCE [LARGE SCALE GENOMIC DNA]</scope>
    <source>
        <strain evidence="1">Ena-SAMPLE-TAB-13-05-2024-13:56:06:370-140308</strain>
    </source>
</reference>
<keyword evidence="2" id="KW-1185">Reference proteome</keyword>
<proteinExistence type="predicted"/>
<organism evidence="1 2">
    <name type="scientific">Tenacibaculum polynesiense</name>
    <dbReference type="NCBI Taxonomy" id="3137857"/>
    <lineage>
        <taxon>Bacteria</taxon>
        <taxon>Pseudomonadati</taxon>
        <taxon>Bacteroidota</taxon>
        <taxon>Flavobacteriia</taxon>
        <taxon>Flavobacteriales</taxon>
        <taxon>Flavobacteriaceae</taxon>
        <taxon>Tenacibaculum</taxon>
    </lineage>
</organism>
<protein>
    <submittedName>
        <fullName evidence="1">Uncharacterized protein</fullName>
    </submittedName>
</protein>
<dbReference type="Proteomes" id="UP001497527">
    <property type="component" value="Unassembled WGS sequence"/>
</dbReference>
<accession>A0ABP1F093</accession>
<name>A0ABP1F093_9FLAO</name>
<evidence type="ECO:0000313" key="2">
    <source>
        <dbReference type="Proteomes" id="UP001497527"/>
    </source>
</evidence>
<gene>
    <name evidence="1" type="ORF">T190423A01A_10473</name>
</gene>